<dbReference type="InterPro" id="IPR038330">
    <property type="entry name" value="TspO/MBR-related_sf"/>
</dbReference>
<feature type="transmembrane region" description="Helical" evidence="1">
    <location>
        <begin position="149"/>
        <end position="176"/>
    </location>
</feature>
<evidence type="ECO:0000313" key="2">
    <source>
        <dbReference type="EMBL" id="GLJ63064.1"/>
    </source>
</evidence>
<feature type="transmembrane region" description="Helical" evidence="1">
    <location>
        <begin position="188"/>
        <end position="209"/>
    </location>
</feature>
<dbReference type="EMBL" id="BSEJ01000023">
    <property type="protein sequence ID" value="GLJ63064.1"/>
    <property type="molecule type" value="Genomic_DNA"/>
</dbReference>
<feature type="transmembrane region" description="Helical" evidence="1">
    <location>
        <begin position="18"/>
        <end position="38"/>
    </location>
</feature>
<keyword evidence="1" id="KW-0812">Transmembrane</keyword>
<gene>
    <name evidence="2" type="ORF">GCM10017576_31950</name>
</gene>
<name>A0A9W6H6W6_9MICO</name>
<evidence type="ECO:0000313" key="3">
    <source>
        <dbReference type="Proteomes" id="UP001142462"/>
    </source>
</evidence>
<reference evidence="2" key="1">
    <citation type="journal article" date="2014" name="Int. J. Syst. Evol. Microbiol.">
        <title>Complete genome sequence of Corynebacterium casei LMG S-19264T (=DSM 44701T), isolated from a smear-ripened cheese.</title>
        <authorList>
            <consortium name="US DOE Joint Genome Institute (JGI-PGF)"/>
            <person name="Walter F."/>
            <person name="Albersmeier A."/>
            <person name="Kalinowski J."/>
            <person name="Ruckert C."/>
        </authorList>
    </citation>
    <scope>NUCLEOTIDE SEQUENCE</scope>
    <source>
        <strain evidence="2">VKM Ac-1020</strain>
    </source>
</reference>
<organism evidence="2 3">
    <name type="scientific">Microbacterium barkeri</name>
    <dbReference type="NCBI Taxonomy" id="33917"/>
    <lineage>
        <taxon>Bacteria</taxon>
        <taxon>Bacillati</taxon>
        <taxon>Actinomycetota</taxon>
        <taxon>Actinomycetes</taxon>
        <taxon>Micrococcales</taxon>
        <taxon>Microbacteriaceae</taxon>
        <taxon>Microbacterium</taxon>
    </lineage>
</organism>
<feature type="transmembrane region" description="Helical" evidence="1">
    <location>
        <begin position="96"/>
        <end position="113"/>
    </location>
</feature>
<keyword evidence="1" id="KW-1133">Transmembrane helix</keyword>
<keyword evidence="3" id="KW-1185">Reference proteome</keyword>
<reference evidence="2" key="2">
    <citation type="submission" date="2023-01" db="EMBL/GenBank/DDBJ databases">
        <authorList>
            <person name="Sun Q."/>
            <person name="Evtushenko L."/>
        </authorList>
    </citation>
    <scope>NUCLEOTIDE SEQUENCE</scope>
    <source>
        <strain evidence="2">VKM Ac-1020</strain>
    </source>
</reference>
<feature type="transmembrane region" description="Helical" evidence="1">
    <location>
        <begin position="241"/>
        <end position="262"/>
    </location>
</feature>
<dbReference type="RefSeq" id="WP_271174741.1">
    <property type="nucleotide sequence ID" value="NZ_BSEJ01000023.1"/>
</dbReference>
<evidence type="ECO:0000256" key="1">
    <source>
        <dbReference type="SAM" id="Phobius"/>
    </source>
</evidence>
<proteinExistence type="predicted"/>
<feature type="transmembrane region" description="Helical" evidence="1">
    <location>
        <begin position="65"/>
        <end position="84"/>
    </location>
</feature>
<feature type="transmembrane region" description="Helical" evidence="1">
    <location>
        <begin position="216"/>
        <end position="235"/>
    </location>
</feature>
<keyword evidence="1" id="KW-0472">Membrane</keyword>
<protein>
    <submittedName>
        <fullName evidence="2">Tryptophan-rich sensory protein</fullName>
    </submittedName>
</protein>
<dbReference type="Gene3D" id="1.20.1260.100">
    <property type="entry name" value="TspO/MBR protein"/>
    <property type="match status" value="1"/>
</dbReference>
<comment type="caution">
    <text evidence="2">The sequence shown here is derived from an EMBL/GenBank/DDBJ whole genome shotgun (WGS) entry which is preliminary data.</text>
</comment>
<sequence length="268" mass="27487">MTPSSPAHANRSDVVRQVAVVAATCLMIAAAMVGAGLFGGTPVQDLQGGALDVDGSYLAPARPAFSIWSAIYIGLVAYAAWQALPQQRADVRQRAMGWWVAASEVLNGLWLLAAQFADLPTTVAVIFALAGVLALAFHRAVRTAREGLLPALLIDGVTGLHLGWVTIAAVANTAAWLTRTAPEEWADAAAVAGVVALAVIAIIAVGIGWRGRGRLAPALALAWGLSWLAVARLSGEPASTAIGVTAAAVAVIALGATLAFRFSRRAAS</sequence>
<dbReference type="Proteomes" id="UP001142462">
    <property type="component" value="Unassembled WGS sequence"/>
</dbReference>
<feature type="transmembrane region" description="Helical" evidence="1">
    <location>
        <begin position="119"/>
        <end position="137"/>
    </location>
</feature>
<accession>A0A9W6H6W6</accession>
<dbReference type="AlphaFoldDB" id="A0A9W6H6W6"/>